<feature type="domain" description="Rhodopsin" evidence="8">
    <location>
        <begin position="25"/>
        <end position="257"/>
    </location>
</feature>
<organism evidence="9 10">
    <name type="scientific">Delitschia confertaspora ATCC 74209</name>
    <dbReference type="NCBI Taxonomy" id="1513339"/>
    <lineage>
        <taxon>Eukaryota</taxon>
        <taxon>Fungi</taxon>
        <taxon>Dikarya</taxon>
        <taxon>Ascomycota</taxon>
        <taxon>Pezizomycotina</taxon>
        <taxon>Dothideomycetes</taxon>
        <taxon>Pleosporomycetidae</taxon>
        <taxon>Pleosporales</taxon>
        <taxon>Delitschiaceae</taxon>
        <taxon>Delitschia</taxon>
    </lineage>
</organism>
<feature type="transmembrane region" description="Helical" evidence="7">
    <location>
        <begin position="170"/>
        <end position="193"/>
    </location>
</feature>
<evidence type="ECO:0000313" key="9">
    <source>
        <dbReference type="EMBL" id="KAF2202772.1"/>
    </source>
</evidence>
<dbReference type="Proteomes" id="UP000799536">
    <property type="component" value="Unassembled WGS sequence"/>
</dbReference>
<dbReference type="OrthoDB" id="3903189at2759"/>
<dbReference type="InterPro" id="IPR052337">
    <property type="entry name" value="SAT4-like"/>
</dbReference>
<reference evidence="9" key="1">
    <citation type="journal article" date="2020" name="Stud. Mycol.">
        <title>101 Dothideomycetes genomes: a test case for predicting lifestyles and emergence of pathogens.</title>
        <authorList>
            <person name="Haridas S."/>
            <person name="Albert R."/>
            <person name="Binder M."/>
            <person name="Bloem J."/>
            <person name="Labutti K."/>
            <person name="Salamov A."/>
            <person name="Andreopoulos B."/>
            <person name="Baker S."/>
            <person name="Barry K."/>
            <person name="Bills G."/>
            <person name="Bluhm B."/>
            <person name="Cannon C."/>
            <person name="Castanera R."/>
            <person name="Culley D."/>
            <person name="Daum C."/>
            <person name="Ezra D."/>
            <person name="Gonzalez J."/>
            <person name="Henrissat B."/>
            <person name="Kuo A."/>
            <person name="Liang C."/>
            <person name="Lipzen A."/>
            <person name="Lutzoni F."/>
            <person name="Magnuson J."/>
            <person name="Mondo S."/>
            <person name="Nolan M."/>
            <person name="Ohm R."/>
            <person name="Pangilinan J."/>
            <person name="Park H.-J."/>
            <person name="Ramirez L."/>
            <person name="Alfaro M."/>
            <person name="Sun H."/>
            <person name="Tritt A."/>
            <person name="Yoshinaga Y."/>
            <person name="Zwiers L.-H."/>
            <person name="Turgeon B."/>
            <person name="Goodwin S."/>
            <person name="Spatafora J."/>
            <person name="Crous P."/>
            <person name="Grigoriev I."/>
        </authorList>
    </citation>
    <scope>NUCLEOTIDE SEQUENCE</scope>
    <source>
        <strain evidence="9">ATCC 74209</strain>
    </source>
</reference>
<dbReference type="PANTHER" id="PTHR33048:SF47">
    <property type="entry name" value="INTEGRAL MEMBRANE PROTEIN-RELATED"/>
    <property type="match status" value="1"/>
</dbReference>
<dbReference type="AlphaFoldDB" id="A0A9P4JP01"/>
<keyword evidence="4 7" id="KW-0472">Membrane</keyword>
<comment type="caution">
    <text evidence="9">The sequence shown here is derived from an EMBL/GenBank/DDBJ whole genome shotgun (WGS) entry which is preliminary data.</text>
</comment>
<comment type="similarity">
    <text evidence="5">Belongs to the SAT4 family.</text>
</comment>
<evidence type="ECO:0000256" key="2">
    <source>
        <dbReference type="ARBA" id="ARBA00022692"/>
    </source>
</evidence>
<dbReference type="Pfam" id="PF20684">
    <property type="entry name" value="Fung_rhodopsin"/>
    <property type="match status" value="1"/>
</dbReference>
<feature type="compositionally biased region" description="Basic and acidic residues" evidence="6">
    <location>
        <begin position="422"/>
        <end position="440"/>
    </location>
</feature>
<sequence>MSPALTAFTIELWLLYALAISSVFLRIISRRISLGSFSKFQTDDYIMILIVFTFTASTICSNQIAEHVYDEQDLRHAIGWRDLIRNRWCRKIMFALEQFHLATVWLVKACLIIMFRRIFHTTRERQFIFGTGVFCAVSYLVMQILFLGVWCRPIQQYWNTDSRIDQCTTYRSHALTALILTISTTLLTFIIPIPFIPTPRVILQTILTGLGILLLIVSILGRAYILIPHDQPIYLYFYAVESALAIITYNLPFLFTLTSPASYHRRRNYHRNHWYDYSSSHLPLPPPTPTPTLASVPPSRATTLRSLRHKPSSNSQSTFSTFATFPTFSNPSSPTTPTPTRKTHALRTWPMLRTPKRRPSMESLTSFTVRSPQQRDTGLDYFDDGWRWSDSSFGTGTEGVGGVTPPVPVLRLTDGPFELEGFRREQERRGGKRRESEQRESVVIPMGLGV</sequence>
<evidence type="ECO:0000256" key="3">
    <source>
        <dbReference type="ARBA" id="ARBA00022989"/>
    </source>
</evidence>
<comment type="subcellular location">
    <subcellularLocation>
        <location evidence="1">Membrane</location>
        <topology evidence="1">Multi-pass membrane protein</topology>
    </subcellularLocation>
</comment>
<feature type="transmembrane region" description="Helical" evidence="7">
    <location>
        <begin position="205"/>
        <end position="227"/>
    </location>
</feature>
<dbReference type="GO" id="GO:0016020">
    <property type="term" value="C:membrane"/>
    <property type="evidence" value="ECO:0007669"/>
    <property type="project" value="UniProtKB-SubCell"/>
</dbReference>
<gene>
    <name evidence="9" type="ORF">GQ43DRAFT_430443</name>
</gene>
<keyword evidence="10" id="KW-1185">Reference proteome</keyword>
<keyword evidence="3 7" id="KW-1133">Transmembrane helix</keyword>
<evidence type="ECO:0000256" key="5">
    <source>
        <dbReference type="ARBA" id="ARBA00038359"/>
    </source>
</evidence>
<feature type="transmembrane region" description="Helical" evidence="7">
    <location>
        <begin position="127"/>
        <end position="150"/>
    </location>
</feature>
<name>A0A9P4JP01_9PLEO</name>
<dbReference type="EMBL" id="ML993924">
    <property type="protein sequence ID" value="KAF2202772.1"/>
    <property type="molecule type" value="Genomic_DNA"/>
</dbReference>
<feature type="transmembrane region" description="Helical" evidence="7">
    <location>
        <begin position="92"/>
        <end position="115"/>
    </location>
</feature>
<evidence type="ECO:0000259" key="8">
    <source>
        <dbReference type="Pfam" id="PF20684"/>
    </source>
</evidence>
<evidence type="ECO:0000313" key="10">
    <source>
        <dbReference type="Proteomes" id="UP000799536"/>
    </source>
</evidence>
<dbReference type="InterPro" id="IPR049326">
    <property type="entry name" value="Rhodopsin_dom_fungi"/>
</dbReference>
<feature type="transmembrane region" description="Helical" evidence="7">
    <location>
        <begin position="45"/>
        <end position="65"/>
    </location>
</feature>
<dbReference type="PANTHER" id="PTHR33048">
    <property type="entry name" value="PTH11-LIKE INTEGRAL MEMBRANE PROTEIN (AFU_ORTHOLOGUE AFUA_5G11245)"/>
    <property type="match status" value="1"/>
</dbReference>
<evidence type="ECO:0000256" key="7">
    <source>
        <dbReference type="SAM" id="Phobius"/>
    </source>
</evidence>
<accession>A0A9P4JP01</accession>
<feature type="transmembrane region" description="Helical" evidence="7">
    <location>
        <begin position="6"/>
        <end position="25"/>
    </location>
</feature>
<proteinExistence type="inferred from homology"/>
<feature type="region of interest" description="Disordered" evidence="6">
    <location>
        <begin position="422"/>
        <end position="450"/>
    </location>
</feature>
<keyword evidence="2 7" id="KW-0812">Transmembrane</keyword>
<evidence type="ECO:0000256" key="6">
    <source>
        <dbReference type="SAM" id="MobiDB-lite"/>
    </source>
</evidence>
<evidence type="ECO:0000256" key="1">
    <source>
        <dbReference type="ARBA" id="ARBA00004141"/>
    </source>
</evidence>
<feature type="transmembrane region" description="Helical" evidence="7">
    <location>
        <begin position="233"/>
        <end position="257"/>
    </location>
</feature>
<protein>
    <recommendedName>
        <fullName evidence="8">Rhodopsin domain-containing protein</fullName>
    </recommendedName>
</protein>
<evidence type="ECO:0000256" key="4">
    <source>
        <dbReference type="ARBA" id="ARBA00023136"/>
    </source>
</evidence>